<dbReference type="EMBL" id="BGZK01002978">
    <property type="protein sequence ID" value="GBP97648.1"/>
    <property type="molecule type" value="Genomic_DNA"/>
</dbReference>
<organism evidence="1 2">
    <name type="scientific">Eumeta variegata</name>
    <name type="common">Bagworm moth</name>
    <name type="synonym">Eumeta japonica</name>
    <dbReference type="NCBI Taxonomy" id="151549"/>
    <lineage>
        <taxon>Eukaryota</taxon>
        <taxon>Metazoa</taxon>
        <taxon>Ecdysozoa</taxon>
        <taxon>Arthropoda</taxon>
        <taxon>Hexapoda</taxon>
        <taxon>Insecta</taxon>
        <taxon>Pterygota</taxon>
        <taxon>Neoptera</taxon>
        <taxon>Endopterygota</taxon>
        <taxon>Lepidoptera</taxon>
        <taxon>Glossata</taxon>
        <taxon>Ditrysia</taxon>
        <taxon>Tineoidea</taxon>
        <taxon>Psychidae</taxon>
        <taxon>Oiketicinae</taxon>
        <taxon>Eumeta</taxon>
    </lineage>
</organism>
<name>A0A4C2ABZ8_EUMVA</name>
<dbReference type="AlphaFoldDB" id="A0A4C2ABZ8"/>
<evidence type="ECO:0000313" key="2">
    <source>
        <dbReference type="Proteomes" id="UP000299102"/>
    </source>
</evidence>
<protein>
    <submittedName>
        <fullName evidence="1">Uncharacterized protein</fullName>
    </submittedName>
</protein>
<evidence type="ECO:0000313" key="1">
    <source>
        <dbReference type="EMBL" id="GBP97648.1"/>
    </source>
</evidence>
<proteinExistence type="predicted"/>
<dbReference type="Proteomes" id="UP000299102">
    <property type="component" value="Unassembled WGS sequence"/>
</dbReference>
<keyword evidence="2" id="KW-1185">Reference proteome</keyword>
<gene>
    <name evidence="1" type="ORF">EVAR_100316_1</name>
</gene>
<accession>A0A4C2ABZ8</accession>
<reference evidence="1 2" key="1">
    <citation type="journal article" date="2019" name="Commun. Biol.">
        <title>The bagworm genome reveals a unique fibroin gene that provides high tensile strength.</title>
        <authorList>
            <person name="Kono N."/>
            <person name="Nakamura H."/>
            <person name="Ohtoshi R."/>
            <person name="Tomita M."/>
            <person name="Numata K."/>
            <person name="Arakawa K."/>
        </authorList>
    </citation>
    <scope>NUCLEOTIDE SEQUENCE [LARGE SCALE GENOMIC DNA]</scope>
</reference>
<sequence length="107" mass="12131">MDFEKMVCAKSLCLFFAYGLDLKCPFFLILPSARKFDTVRDLSDNAQPRRTHASAPCNLNLHVNEYLQSLLRTWKEPGAEALLYSAACRYVQFCSSGRSPALFSMII</sequence>
<comment type="caution">
    <text evidence="1">The sequence shown here is derived from an EMBL/GenBank/DDBJ whole genome shotgun (WGS) entry which is preliminary data.</text>
</comment>